<feature type="signal peptide" evidence="2">
    <location>
        <begin position="1"/>
        <end position="27"/>
    </location>
</feature>
<evidence type="ECO:0000313" key="4">
    <source>
        <dbReference type="Proteomes" id="UP000315037"/>
    </source>
</evidence>
<proteinExistence type="predicted"/>
<dbReference type="RefSeq" id="WP_165600714.1">
    <property type="nucleotide sequence ID" value="NZ_SORZ01000002.1"/>
</dbReference>
<feature type="chain" id="PRO_5021366809" evidence="2">
    <location>
        <begin position="28"/>
        <end position="430"/>
    </location>
</feature>
<evidence type="ECO:0000256" key="2">
    <source>
        <dbReference type="SAM" id="SignalP"/>
    </source>
</evidence>
<protein>
    <submittedName>
        <fullName evidence="3">DUF2155 domain-containing protein</fullName>
    </submittedName>
</protein>
<dbReference type="AlphaFoldDB" id="A0A506UL07"/>
<feature type="region of interest" description="Disordered" evidence="1">
    <location>
        <begin position="195"/>
        <end position="430"/>
    </location>
</feature>
<organism evidence="3 4">
    <name type="scientific">Oecophyllibacter saccharovorans</name>
    <dbReference type="NCBI Taxonomy" id="2558360"/>
    <lineage>
        <taxon>Bacteria</taxon>
        <taxon>Pseudomonadati</taxon>
        <taxon>Pseudomonadota</taxon>
        <taxon>Alphaproteobacteria</taxon>
        <taxon>Acetobacterales</taxon>
        <taxon>Acetobacteraceae</taxon>
        <taxon>Oecophyllibacter</taxon>
    </lineage>
</organism>
<sequence length="430" mass="42472">MTRKSSFTAFTLVGTLAGLSGAGLVQAATNLPLPQVYPPDTWSGRATAVVRVLDRLDSHTEELVIPVGTTGHYRTLDLSVSACLERPPTLPPGVAVHVRLQDGTGEPVEARNDASQPTGQPAGSQAADAETLGTGGNDVVPSNGAVQPAASPATRPAVAPVTSPFDGWLLSGLPSASVYANPLYSVEAVRCEGAETAPSPGSISAAMAAQAAESAKNQGQTGPAAPTNTSGPSGTTDSNATKTPDGPAGESTPSQSGEGGAANTGAAEASASNPSGGESSGQSETQKSGENPSPQESGAAATPPAAVHHREATTAAGAGNTGGENGSRMRDPDAAYVPPKPHSDSNNPAAGSAAMTAPPQPQGPHRRALSLLPTDQGAPAVPSESQAAPLPPPQPFASSPTRGGSSDRPASGPAHSHAPLRLAPPLSGPN</sequence>
<reference evidence="3 4" key="1">
    <citation type="submission" date="2019-03" db="EMBL/GenBank/DDBJ databases">
        <title>The complete genome sequence of Neokomagataea sp. Jb2 NBRC113641.</title>
        <authorList>
            <person name="Chua K.-O."/>
            <person name="Chan K.-G."/>
            <person name="See-Too W.-S."/>
        </authorList>
    </citation>
    <scope>NUCLEOTIDE SEQUENCE [LARGE SCALE GENOMIC DNA]</scope>
    <source>
        <strain evidence="3 4">Jb2</strain>
    </source>
</reference>
<feature type="compositionally biased region" description="Low complexity" evidence="1">
    <location>
        <begin position="202"/>
        <end position="215"/>
    </location>
</feature>
<dbReference type="Proteomes" id="UP000315037">
    <property type="component" value="Unassembled WGS sequence"/>
</dbReference>
<keyword evidence="4" id="KW-1185">Reference proteome</keyword>
<feature type="compositionally biased region" description="Polar residues" evidence="1">
    <location>
        <begin position="113"/>
        <end position="123"/>
    </location>
</feature>
<feature type="compositionally biased region" description="Polar residues" evidence="1">
    <location>
        <begin position="216"/>
        <end position="242"/>
    </location>
</feature>
<dbReference type="EMBL" id="SORZ01000002">
    <property type="protein sequence ID" value="TPW34031.1"/>
    <property type="molecule type" value="Genomic_DNA"/>
</dbReference>
<name>A0A506UL07_9PROT</name>
<evidence type="ECO:0000313" key="3">
    <source>
        <dbReference type="EMBL" id="TPW34031.1"/>
    </source>
</evidence>
<accession>A0A506UL07</accession>
<feature type="region of interest" description="Disordered" evidence="1">
    <location>
        <begin position="106"/>
        <end position="158"/>
    </location>
</feature>
<comment type="caution">
    <text evidence="3">The sequence shown here is derived from an EMBL/GenBank/DDBJ whole genome shotgun (WGS) entry which is preliminary data.</text>
</comment>
<gene>
    <name evidence="3" type="ORF">E3202_05600</name>
</gene>
<keyword evidence="2" id="KW-0732">Signal</keyword>
<feature type="compositionally biased region" description="Low complexity" evidence="1">
    <location>
        <begin position="263"/>
        <end position="290"/>
    </location>
</feature>
<evidence type="ECO:0000256" key="1">
    <source>
        <dbReference type="SAM" id="MobiDB-lite"/>
    </source>
</evidence>